<evidence type="ECO:0000313" key="10">
    <source>
        <dbReference type="Proteomes" id="UP000263900"/>
    </source>
</evidence>
<feature type="domain" description="Amidase" evidence="8">
    <location>
        <begin position="24"/>
        <end position="468"/>
    </location>
</feature>
<dbReference type="PANTHER" id="PTHR11895:SF7">
    <property type="entry name" value="GLUTAMYL-TRNA(GLN) AMIDOTRANSFERASE SUBUNIT A, MITOCHONDRIAL"/>
    <property type="match status" value="1"/>
</dbReference>
<keyword evidence="9" id="KW-0808">Transferase</keyword>
<dbReference type="OrthoDB" id="9811471at2"/>
<name>A0A3B7MWQ8_9BACT</name>
<dbReference type="GO" id="GO:0006412">
    <property type="term" value="P:translation"/>
    <property type="evidence" value="ECO:0007669"/>
    <property type="project" value="UniProtKB-UniRule"/>
</dbReference>
<comment type="subunit">
    <text evidence="1 7">Heterotrimer of A, B and C subunits.</text>
</comment>
<evidence type="ECO:0000256" key="3">
    <source>
        <dbReference type="ARBA" id="ARBA00022598"/>
    </source>
</evidence>
<proteinExistence type="inferred from homology"/>
<feature type="active site" description="Acyl-ester intermediate" evidence="7">
    <location>
        <position position="176"/>
    </location>
</feature>
<sequence length="488" mass="53741">MFTFSSITQYHADLLNGATTCVAAVQHFLHNIEQKRHLNAYLQVYDQEALQLAARLDEDRAAGKPLGKLHGVVIALKDVICYKDHPVSAASRILQNFTSVYNATAVERLLAEGAIIIGNTNCDEFAMGSTNENSAYGKVLNALDETRVPGGSSGGSAVAVQAALCMVSLGSETGGSVRQPADFCGIIGFKPTYGRISRYGLIAYASSFDQIGIFAANVPDVALTLEVIAGPDDYDSTVADVEVPAYSTATNSLPATLKIAYFKEALESPALDNEIRDNIFSLIDRLRADGHTVEPVNFEYLDYIVPTYYVLTTAEASSNLARFDGVKYGFRTPNVDKNLALTDFYKSSRSDGFGWEVKRRIMLGTFVLSAGYYDAYFTKAQQVRQLLVEKTNMVFNQFDALLLPTAPSPAFKLGEKMDDPIAMYLADIFTVFSNLTGIPGISIPLFWHSNGMPYGLQIMTNRFRELYLLQLSNQWMKQYRFAGSQERP</sequence>
<keyword evidence="4 7" id="KW-0547">Nucleotide-binding</keyword>
<evidence type="ECO:0000256" key="5">
    <source>
        <dbReference type="ARBA" id="ARBA00022840"/>
    </source>
</evidence>
<dbReference type="SUPFAM" id="SSF75304">
    <property type="entry name" value="Amidase signature (AS) enzymes"/>
    <property type="match status" value="1"/>
</dbReference>
<feature type="active site" description="Charge relay system" evidence="7">
    <location>
        <position position="77"/>
    </location>
</feature>
<evidence type="ECO:0000259" key="8">
    <source>
        <dbReference type="Pfam" id="PF01425"/>
    </source>
</evidence>
<evidence type="ECO:0000256" key="1">
    <source>
        <dbReference type="ARBA" id="ARBA00011123"/>
    </source>
</evidence>
<evidence type="ECO:0000256" key="6">
    <source>
        <dbReference type="ARBA" id="ARBA00022917"/>
    </source>
</evidence>
<keyword evidence="3 7" id="KW-0436">Ligase</keyword>
<dbReference type="GO" id="GO:0030956">
    <property type="term" value="C:glutamyl-tRNA(Gln) amidotransferase complex"/>
    <property type="evidence" value="ECO:0007669"/>
    <property type="project" value="InterPro"/>
</dbReference>
<dbReference type="GO" id="GO:0016740">
    <property type="term" value="F:transferase activity"/>
    <property type="evidence" value="ECO:0007669"/>
    <property type="project" value="UniProtKB-KW"/>
</dbReference>
<dbReference type="HAMAP" id="MF_00120">
    <property type="entry name" value="GatA"/>
    <property type="match status" value="1"/>
</dbReference>
<keyword evidence="6 7" id="KW-0648">Protein biosynthesis</keyword>
<evidence type="ECO:0000256" key="2">
    <source>
        <dbReference type="ARBA" id="ARBA00014428"/>
    </source>
</evidence>
<dbReference type="GO" id="GO:0005524">
    <property type="term" value="F:ATP binding"/>
    <property type="evidence" value="ECO:0007669"/>
    <property type="project" value="UniProtKB-KW"/>
</dbReference>
<dbReference type="AlphaFoldDB" id="A0A3B7MWQ8"/>
<dbReference type="Proteomes" id="UP000263900">
    <property type="component" value="Chromosome"/>
</dbReference>
<dbReference type="EC" id="6.3.5.7" evidence="7"/>
<dbReference type="InterPro" id="IPR000120">
    <property type="entry name" value="Amidase"/>
</dbReference>
<feature type="active site" description="Charge relay system" evidence="7">
    <location>
        <position position="152"/>
    </location>
</feature>
<evidence type="ECO:0000256" key="7">
    <source>
        <dbReference type="HAMAP-Rule" id="MF_00120"/>
    </source>
</evidence>
<dbReference type="PANTHER" id="PTHR11895">
    <property type="entry name" value="TRANSAMIDASE"/>
    <property type="match status" value="1"/>
</dbReference>
<evidence type="ECO:0000256" key="4">
    <source>
        <dbReference type="ARBA" id="ARBA00022741"/>
    </source>
</evidence>
<dbReference type="Gene3D" id="3.90.1300.10">
    <property type="entry name" value="Amidase signature (AS) domain"/>
    <property type="match status" value="1"/>
</dbReference>
<keyword evidence="10" id="KW-1185">Reference proteome</keyword>
<organism evidence="9 10">
    <name type="scientific">Paraflavitalea soli</name>
    <dbReference type="NCBI Taxonomy" id="2315862"/>
    <lineage>
        <taxon>Bacteria</taxon>
        <taxon>Pseudomonadati</taxon>
        <taxon>Bacteroidota</taxon>
        <taxon>Chitinophagia</taxon>
        <taxon>Chitinophagales</taxon>
        <taxon>Chitinophagaceae</taxon>
        <taxon>Paraflavitalea</taxon>
    </lineage>
</organism>
<dbReference type="EMBL" id="CP032157">
    <property type="protein sequence ID" value="AXY77446.1"/>
    <property type="molecule type" value="Genomic_DNA"/>
</dbReference>
<protein>
    <recommendedName>
        <fullName evidence="2 7">Glutamyl-tRNA(Gln) amidotransferase subunit A</fullName>
        <shortName evidence="7">Glu-ADT subunit A</shortName>
        <ecNumber evidence="7">6.3.5.7</ecNumber>
    </recommendedName>
</protein>
<dbReference type="NCBIfam" id="TIGR00132">
    <property type="entry name" value="gatA"/>
    <property type="match status" value="1"/>
</dbReference>
<comment type="similarity">
    <text evidence="7">Belongs to the amidase family. GatA subfamily.</text>
</comment>
<comment type="function">
    <text evidence="7">Allows the formation of correctly charged Gln-tRNA(Gln) through the transamidation of misacylated Glu-tRNA(Gln) in organisms which lack glutaminyl-tRNA synthetase. The reaction takes place in the presence of glutamine and ATP through an activated gamma-phospho-Glu-tRNA(Gln).</text>
</comment>
<gene>
    <name evidence="7 9" type="primary">gatA</name>
    <name evidence="9" type="ORF">D3H65_27215</name>
</gene>
<dbReference type="KEGG" id="pseg:D3H65_27215"/>
<keyword evidence="5 7" id="KW-0067">ATP-binding</keyword>
<evidence type="ECO:0000313" key="9">
    <source>
        <dbReference type="EMBL" id="AXY77446.1"/>
    </source>
</evidence>
<dbReference type="Pfam" id="PF01425">
    <property type="entry name" value="Amidase"/>
    <property type="match status" value="1"/>
</dbReference>
<dbReference type="InterPro" id="IPR004412">
    <property type="entry name" value="GatA"/>
</dbReference>
<dbReference type="GO" id="GO:0050567">
    <property type="term" value="F:glutaminyl-tRNA synthase (glutamine-hydrolyzing) activity"/>
    <property type="evidence" value="ECO:0007669"/>
    <property type="project" value="UniProtKB-UniRule"/>
</dbReference>
<accession>A0A3B7MWQ8</accession>
<reference evidence="9 10" key="1">
    <citation type="submission" date="2018-09" db="EMBL/GenBank/DDBJ databases">
        <title>Genome sequencing of strain 6GH32-13.</title>
        <authorList>
            <person name="Weon H.-Y."/>
            <person name="Heo J."/>
            <person name="Kwon S.-W."/>
        </authorList>
    </citation>
    <scope>NUCLEOTIDE SEQUENCE [LARGE SCALE GENOMIC DNA]</scope>
    <source>
        <strain evidence="9 10">5GH32-13</strain>
    </source>
</reference>
<dbReference type="InterPro" id="IPR036928">
    <property type="entry name" value="AS_sf"/>
</dbReference>
<dbReference type="RefSeq" id="WP_119053322.1">
    <property type="nucleotide sequence ID" value="NZ_CP032157.1"/>
</dbReference>
<comment type="catalytic activity">
    <reaction evidence="7">
        <text>L-glutamyl-tRNA(Gln) + L-glutamine + ATP + H2O = L-glutaminyl-tRNA(Gln) + L-glutamate + ADP + phosphate + H(+)</text>
        <dbReference type="Rhea" id="RHEA:17521"/>
        <dbReference type="Rhea" id="RHEA-COMP:9681"/>
        <dbReference type="Rhea" id="RHEA-COMP:9684"/>
        <dbReference type="ChEBI" id="CHEBI:15377"/>
        <dbReference type="ChEBI" id="CHEBI:15378"/>
        <dbReference type="ChEBI" id="CHEBI:29985"/>
        <dbReference type="ChEBI" id="CHEBI:30616"/>
        <dbReference type="ChEBI" id="CHEBI:43474"/>
        <dbReference type="ChEBI" id="CHEBI:58359"/>
        <dbReference type="ChEBI" id="CHEBI:78520"/>
        <dbReference type="ChEBI" id="CHEBI:78521"/>
        <dbReference type="ChEBI" id="CHEBI:456216"/>
        <dbReference type="EC" id="6.3.5.7"/>
    </reaction>
</comment>
<dbReference type="InterPro" id="IPR023631">
    <property type="entry name" value="Amidase_dom"/>
</dbReference>